<protein>
    <submittedName>
        <fullName evidence="1">Uncharacterized protein</fullName>
    </submittedName>
</protein>
<dbReference type="AlphaFoldDB" id="A0AAV4A105"/>
<evidence type="ECO:0000313" key="2">
    <source>
        <dbReference type="Proteomes" id="UP000735302"/>
    </source>
</evidence>
<evidence type="ECO:0000313" key="1">
    <source>
        <dbReference type="EMBL" id="GFO01085.1"/>
    </source>
</evidence>
<gene>
    <name evidence="1" type="ORF">PoB_002759000</name>
</gene>
<keyword evidence="2" id="KW-1185">Reference proteome</keyword>
<accession>A0AAV4A105</accession>
<dbReference type="EMBL" id="BLXT01003184">
    <property type="protein sequence ID" value="GFO01085.1"/>
    <property type="molecule type" value="Genomic_DNA"/>
</dbReference>
<organism evidence="1 2">
    <name type="scientific">Plakobranchus ocellatus</name>
    <dbReference type="NCBI Taxonomy" id="259542"/>
    <lineage>
        <taxon>Eukaryota</taxon>
        <taxon>Metazoa</taxon>
        <taxon>Spiralia</taxon>
        <taxon>Lophotrochozoa</taxon>
        <taxon>Mollusca</taxon>
        <taxon>Gastropoda</taxon>
        <taxon>Heterobranchia</taxon>
        <taxon>Euthyneura</taxon>
        <taxon>Panpulmonata</taxon>
        <taxon>Sacoglossa</taxon>
        <taxon>Placobranchoidea</taxon>
        <taxon>Plakobranchidae</taxon>
        <taxon>Plakobranchus</taxon>
    </lineage>
</organism>
<dbReference type="Proteomes" id="UP000735302">
    <property type="component" value="Unassembled WGS sequence"/>
</dbReference>
<proteinExistence type="predicted"/>
<sequence>MICREVSLLTASEPYLAPPTNDKVTCGKVFANWVEPISEDASGDQLKNTGSRKISCNPLSYLANDGDKTGGKVVIQLKKNILPRSTEVRREKSRVLLFISYR</sequence>
<comment type="caution">
    <text evidence="1">The sequence shown here is derived from an EMBL/GenBank/DDBJ whole genome shotgun (WGS) entry which is preliminary data.</text>
</comment>
<name>A0AAV4A105_9GAST</name>
<reference evidence="1 2" key="1">
    <citation type="journal article" date="2021" name="Elife">
        <title>Chloroplast acquisition without the gene transfer in kleptoplastic sea slugs, Plakobranchus ocellatus.</title>
        <authorList>
            <person name="Maeda T."/>
            <person name="Takahashi S."/>
            <person name="Yoshida T."/>
            <person name="Shimamura S."/>
            <person name="Takaki Y."/>
            <person name="Nagai Y."/>
            <person name="Toyoda A."/>
            <person name="Suzuki Y."/>
            <person name="Arimoto A."/>
            <person name="Ishii H."/>
            <person name="Satoh N."/>
            <person name="Nishiyama T."/>
            <person name="Hasebe M."/>
            <person name="Maruyama T."/>
            <person name="Minagawa J."/>
            <person name="Obokata J."/>
            <person name="Shigenobu S."/>
        </authorList>
    </citation>
    <scope>NUCLEOTIDE SEQUENCE [LARGE SCALE GENOMIC DNA]</scope>
</reference>